<gene>
    <name evidence="7 9" type="primary">rnpA</name>
    <name evidence="9" type="ORF">FRX97_00425</name>
</gene>
<evidence type="ECO:0000256" key="3">
    <source>
        <dbReference type="ARBA" id="ARBA00022722"/>
    </source>
</evidence>
<comment type="similarity">
    <text evidence="7">Belongs to the RnpA family.</text>
</comment>
<comment type="caution">
    <text evidence="9">The sequence shown here is derived from an EMBL/GenBank/DDBJ whole genome shotgun (WGS) entry which is preliminary data.</text>
</comment>
<dbReference type="GO" id="GO:0030677">
    <property type="term" value="C:ribonuclease P complex"/>
    <property type="evidence" value="ECO:0007669"/>
    <property type="project" value="TreeGrafter"/>
</dbReference>
<dbReference type="AlphaFoldDB" id="A0A5C6VKC9"/>
<dbReference type="Proteomes" id="UP000321168">
    <property type="component" value="Unassembled WGS sequence"/>
</dbReference>
<sequence length="130" mass="15073">MPNTFPKSEKLKSRKAIKSLFEGGIRIGKFPVQVFYLPGDTDEANGVKAGFSVSKRKVRSAVNRNRIKRLMREAYRLNKSGLLEITRDRGISLNVFWVYQATEEFNFTEIESKISFLINRLIEQLQEDEK</sequence>
<dbReference type="GO" id="GO:0000049">
    <property type="term" value="F:tRNA binding"/>
    <property type="evidence" value="ECO:0007669"/>
    <property type="project" value="UniProtKB-UniRule"/>
</dbReference>
<name>A0A5C6VKC9_9FLAO</name>
<dbReference type="PANTHER" id="PTHR33992">
    <property type="entry name" value="RIBONUCLEASE P PROTEIN COMPONENT"/>
    <property type="match status" value="1"/>
</dbReference>
<keyword evidence="4 7" id="KW-0255">Endonuclease</keyword>
<comment type="function">
    <text evidence="1 7">RNaseP catalyzes the removal of the 5'-leader sequence from pre-tRNA to produce the mature 5'-terminus. It can also cleave other RNA substrates such as 4.5S RNA. The protein component plays an auxiliary but essential role in vivo by binding to the 5'-leader sequence and broadening the substrate specificity of the ribozyme.</text>
</comment>
<keyword evidence="2 7" id="KW-0819">tRNA processing</keyword>
<dbReference type="GO" id="GO:0001682">
    <property type="term" value="P:tRNA 5'-leader removal"/>
    <property type="evidence" value="ECO:0007669"/>
    <property type="project" value="UniProtKB-UniRule"/>
</dbReference>
<dbReference type="EMBL" id="VORB01000001">
    <property type="protein sequence ID" value="TXC85121.1"/>
    <property type="molecule type" value="Genomic_DNA"/>
</dbReference>
<dbReference type="InterPro" id="IPR000100">
    <property type="entry name" value="RNase_P"/>
</dbReference>
<keyword evidence="3 7" id="KW-0540">Nuclease</keyword>
<keyword evidence="5 7" id="KW-0378">Hydrolase</keyword>
<dbReference type="Gene3D" id="3.30.230.10">
    <property type="match status" value="1"/>
</dbReference>
<dbReference type="InterPro" id="IPR020539">
    <property type="entry name" value="RNase_P_CS"/>
</dbReference>
<dbReference type="GO" id="GO:0004526">
    <property type="term" value="F:ribonuclease P activity"/>
    <property type="evidence" value="ECO:0007669"/>
    <property type="project" value="UniProtKB-UniRule"/>
</dbReference>
<evidence type="ECO:0000256" key="7">
    <source>
        <dbReference type="HAMAP-Rule" id="MF_00227"/>
    </source>
</evidence>
<protein>
    <recommendedName>
        <fullName evidence="7 8">Ribonuclease P protein component</fullName>
        <shortName evidence="7">RNase P protein</shortName>
        <shortName evidence="7">RNaseP protein</shortName>
        <ecNumber evidence="7 8">3.1.26.5</ecNumber>
    </recommendedName>
    <alternativeName>
        <fullName evidence="7">Protein C5</fullName>
    </alternativeName>
</protein>
<evidence type="ECO:0000256" key="2">
    <source>
        <dbReference type="ARBA" id="ARBA00022694"/>
    </source>
</evidence>
<dbReference type="SUPFAM" id="SSF54211">
    <property type="entry name" value="Ribosomal protein S5 domain 2-like"/>
    <property type="match status" value="1"/>
</dbReference>
<dbReference type="GO" id="GO:0042781">
    <property type="term" value="F:3'-tRNA processing endoribonuclease activity"/>
    <property type="evidence" value="ECO:0007669"/>
    <property type="project" value="TreeGrafter"/>
</dbReference>
<comment type="catalytic activity">
    <reaction evidence="7">
        <text>Endonucleolytic cleavage of RNA, removing 5'-extranucleotides from tRNA precursor.</text>
        <dbReference type="EC" id="3.1.26.5"/>
    </reaction>
</comment>
<organism evidence="9 10">
    <name type="scientific">Luteibaculum oceani</name>
    <dbReference type="NCBI Taxonomy" id="1294296"/>
    <lineage>
        <taxon>Bacteria</taxon>
        <taxon>Pseudomonadati</taxon>
        <taxon>Bacteroidota</taxon>
        <taxon>Flavobacteriia</taxon>
        <taxon>Flavobacteriales</taxon>
        <taxon>Luteibaculaceae</taxon>
        <taxon>Luteibaculum</taxon>
    </lineage>
</organism>
<evidence type="ECO:0000256" key="6">
    <source>
        <dbReference type="ARBA" id="ARBA00022884"/>
    </source>
</evidence>
<dbReference type="PROSITE" id="PS00648">
    <property type="entry name" value="RIBONUCLEASE_P"/>
    <property type="match status" value="1"/>
</dbReference>
<evidence type="ECO:0000256" key="1">
    <source>
        <dbReference type="ARBA" id="ARBA00002663"/>
    </source>
</evidence>
<proteinExistence type="inferred from homology"/>
<evidence type="ECO:0000256" key="8">
    <source>
        <dbReference type="NCBIfam" id="TIGR00188"/>
    </source>
</evidence>
<dbReference type="EC" id="3.1.26.5" evidence="7 8"/>
<keyword evidence="6 7" id="KW-0694">RNA-binding</keyword>
<dbReference type="OrthoDB" id="1524972at2"/>
<evidence type="ECO:0000256" key="5">
    <source>
        <dbReference type="ARBA" id="ARBA00022801"/>
    </source>
</evidence>
<comment type="subunit">
    <text evidence="7">Consists of a catalytic RNA component (M1 or rnpB) and a protein subunit.</text>
</comment>
<dbReference type="PANTHER" id="PTHR33992:SF1">
    <property type="entry name" value="RIBONUCLEASE P PROTEIN COMPONENT"/>
    <property type="match status" value="1"/>
</dbReference>
<evidence type="ECO:0000313" key="10">
    <source>
        <dbReference type="Proteomes" id="UP000321168"/>
    </source>
</evidence>
<evidence type="ECO:0000313" key="9">
    <source>
        <dbReference type="EMBL" id="TXC85121.1"/>
    </source>
</evidence>
<dbReference type="HAMAP" id="MF_00227">
    <property type="entry name" value="RNase_P"/>
    <property type="match status" value="1"/>
</dbReference>
<dbReference type="InterPro" id="IPR014721">
    <property type="entry name" value="Ribsml_uS5_D2-typ_fold_subgr"/>
</dbReference>
<evidence type="ECO:0000256" key="4">
    <source>
        <dbReference type="ARBA" id="ARBA00022759"/>
    </source>
</evidence>
<dbReference type="InterPro" id="IPR020568">
    <property type="entry name" value="Ribosomal_Su5_D2-typ_SF"/>
</dbReference>
<dbReference type="Pfam" id="PF00825">
    <property type="entry name" value="Ribonuclease_P"/>
    <property type="match status" value="1"/>
</dbReference>
<reference evidence="9 10" key="1">
    <citation type="submission" date="2019-08" db="EMBL/GenBank/DDBJ databases">
        <title>Genome of Luteibaculum oceani JCM 18817.</title>
        <authorList>
            <person name="Bowman J.P."/>
        </authorList>
    </citation>
    <scope>NUCLEOTIDE SEQUENCE [LARGE SCALE GENOMIC DNA]</scope>
    <source>
        <strain evidence="9 10">JCM 18817</strain>
    </source>
</reference>
<keyword evidence="10" id="KW-1185">Reference proteome</keyword>
<accession>A0A5C6VKC9</accession>
<dbReference type="RefSeq" id="WP_147012246.1">
    <property type="nucleotide sequence ID" value="NZ_VORB01000001.1"/>
</dbReference>
<dbReference type="NCBIfam" id="TIGR00188">
    <property type="entry name" value="rnpA"/>
    <property type="match status" value="1"/>
</dbReference>